<feature type="transmembrane region" description="Helical" evidence="6">
    <location>
        <begin position="89"/>
        <end position="108"/>
    </location>
</feature>
<feature type="transmembrane region" description="Helical" evidence="6">
    <location>
        <begin position="384"/>
        <end position="404"/>
    </location>
</feature>
<reference evidence="7 8" key="1">
    <citation type="submission" date="2017-11" db="EMBL/GenBank/DDBJ databases">
        <title>Genome-resolved metagenomics identifies genetic mobility, metabolic interactions, and unexpected diversity in perchlorate-reducing communities.</title>
        <authorList>
            <person name="Barnum T.P."/>
            <person name="Figueroa I.A."/>
            <person name="Carlstrom C.I."/>
            <person name="Lucas L.N."/>
            <person name="Engelbrektson A.L."/>
            <person name="Coates J.D."/>
        </authorList>
    </citation>
    <scope>NUCLEOTIDE SEQUENCE [LARGE SCALE GENOMIC DNA]</scope>
    <source>
        <strain evidence="7">BM706</strain>
    </source>
</reference>
<name>A0A2N5ZAZ7_MUIH1</name>
<feature type="transmembrane region" description="Helical" evidence="6">
    <location>
        <begin position="289"/>
        <end position="307"/>
    </location>
</feature>
<evidence type="ECO:0000313" key="7">
    <source>
        <dbReference type="EMBL" id="PLX15852.1"/>
    </source>
</evidence>
<keyword evidence="4 6" id="KW-1133">Transmembrane helix</keyword>
<sequence>MGLLKTINYFFKRSFLLNLSSAVQMLVYFVFNLYLLNKLNMEDFGVYKYFMTFIPFLNIFSFPSYNVAIKRDISKGKYGLFWKSFRLRIYFSFISIIGLFFLGLYFWYSGKILITYLSIISIIFFIPWYSFTFFRSFFLGRQEFKKVSIIQMISDLTFLLLLFLFSVFFKELDLIKIFLIQSISYSFFNLIFLYKAVKSFPSGKLENGDSIKVGKKLGISNLILMGASNIDNIILKFFVSFTDVAIYSGVTVIISIFKAMNKNFNTVFFPIFAKKNSVSDSFDLIKKRLFLSHIITLFLGIFLYYLIPVIGKMILPEDYYISLDYAAILVFFVVNFEFQSTTLKNILESQAKIESRFVSLLFLSIVRIITMVICSYIGGVRLLVLGKGLLYILSLIVWYFSVFIEMRRERSCLVSDSG</sequence>
<feature type="transmembrane region" description="Helical" evidence="6">
    <location>
        <begin position="319"/>
        <end position="336"/>
    </location>
</feature>
<dbReference type="Proteomes" id="UP000234857">
    <property type="component" value="Unassembled WGS sequence"/>
</dbReference>
<keyword evidence="5 6" id="KW-0472">Membrane</keyword>
<dbReference type="AlphaFoldDB" id="A0A2N5ZAZ7"/>
<dbReference type="GO" id="GO:0005886">
    <property type="term" value="C:plasma membrane"/>
    <property type="evidence" value="ECO:0007669"/>
    <property type="project" value="UniProtKB-SubCell"/>
</dbReference>
<dbReference type="PANTHER" id="PTHR30250">
    <property type="entry name" value="PST FAMILY PREDICTED COLANIC ACID TRANSPORTER"/>
    <property type="match status" value="1"/>
</dbReference>
<dbReference type="EMBL" id="PKTG01000128">
    <property type="protein sequence ID" value="PLX15852.1"/>
    <property type="molecule type" value="Genomic_DNA"/>
</dbReference>
<feature type="transmembrane region" description="Helical" evidence="6">
    <location>
        <begin position="244"/>
        <end position="260"/>
    </location>
</feature>
<proteinExistence type="predicted"/>
<dbReference type="PANTHER" id="PTHR30250:SF11">
    <property type="entry name" value="O-ANTIGEN TRANSPORTER-RELATED"/>
    <property type="match status" value="1"/>
</dbReference>
<evidence type="ECO:0000256" key="1">
    <source>
        <dbReference type="ARBA" id="ARBA00004651"/>
    </source>
</evidence>
<evidence type="ECO:0000256" key="4">
    <source>
        <dbReference type="ARBA" id="ARBA00022989"/>
    </source>
</evidence>
<organism evidence="7 8">
    <name type="scientific">Muiribacterium halophilum</name>
    <dbReference type="NCBI Taxonomy" id="2053465"/>
    <lineage>
        <taxon>Bacteria</taxon>
        <taxon>Candidatus Muiribacteriota</taxon>
        <taxon>Candidatus Muiribacteriia</taxon>
        <taxon>Candidatus Muiribacteriales</taxon>
        <taxon>Candidatus Muiribacteriaceae</taxon>
        <taxon>Candidatus Muiribacterium</taxon>
    </lineage>
</organism>
<dbReference type="InterPro" id="IPR002797">
    <property type="entry name" value="Polysacc_synth"/>
</dbReference>
<keyword evidence="2" id="KW-1003">Cell membrane</keyword>
<protein>
    <recommendedName>
        <fullName evidence="9">Polysaccharide biosynthesis protein C-terminal domain-containing protein</fullName>
    </recommendedName>
</protein>
<evidence type="ECO:0000256" key="3">
    <source>
        <dbReference type="ARBA" id="ARBA00022692"/>
    </source>
</evidence>
<evidence type="ECO:0000256" key="2">
    <source>
        <dbReference type="ARBA" id="ARBA00022475"/>
    </source>
</evidence>
<evidence type="ECO:0000256" key="6">
    <source>
        <dbReference type="SAM" id="Phobius"/>
    </source>
</evidence>
<evidence type="ECO:0000313" key="8">
    <source>
        <dbReference type="Proteomes" id="UP000234857"/>
    </source>
</evidence>
<keyword evidence="3 6" id="KW-0812">Transmembrane</keyword>
<feature type="transmembrane region" description="Helical" evidence="6">
    <location>
        <begin position="15"/>
        <end position="35"/>
    </location>
</feature>
<feature type="transmembrane region" description="Helical" evidence="6">
    <location>
        <begin position="47"/>
        <end position="68"/>
    </location>
</feature>
<comment type="caution">
    <text evidence="7">The sequence shown here is derived from an EMBL/GenBank/DDBJ whole genome shotgun (WGS) entry which is preliminary data.</text>
</comment>
<feature type="transmembrane region" description="Helical" evidence="6">
    <location>
        <begin position="149"/>
        <end position="169"/>
    </location>
</feature>
<accession>A0A2N5ZAZ7</accession>
<evidence type="ECO:0000256" key="5">
    <source>
        <dbReference type="ARBA" id="ARBA00023136"/>
    </source>
</evidence>
<feature type="transmembrane region" description="Helical" evidence="6">
    <location>
        <begin position="114"/>
        <end position="137"/>
    </location>
</feature>
<evidence type="ECO:0008006" key="9">
    <source>
        <dbReference type="Google" id="ProtNLM"/>
    </source>
</evidence>
<feature type="transmembrane region" description="Helical" evidence="6">
    <location>
        <begin position="357"/>
        <end position="378"/>
    </location>
</feature>
<dbReference type="Pfam" id="PF01943">
    <property type="entry name" value="Polysacc_synt"/>
    <property type="match status" value="1"/>
</dbReference>
<dbReference type="InterPro" id="IPR050833">
    <property type="entry name" value="Poly_Biosynth_Transport"/>
</dbReference>
<comment type="subcellular location">
    <subcellularLocation>
        <location evidence="1">Cell membrane</location>
        <topology evidence="1">Multi-pass membrane protein</topology>
    </subcellularLocation>
</comment>
<gene>
    <name evidence="7" type="ORF">C0601_11950</name>
</gene>